<proteinExistence type="predicted"/>
<dbReference type="SUPFAM" id="SSF53474">
    <property type="entry name" value="alpha/beta-Hydrolases"/>
    <property type="match status" value="1"/>
</dbReference>
<sequence length="743" mass="82123">MQHREPACGAPFDDSQPNCARGHVNLFHFARHRPNRVRQAQTMTVSFRFCDARTATRALAVSNHSLCNPTPPKDDRFLPIARVPVAAFSMASASPPASLLLRTRPRRLSLPHPAAAASRPTLDGSQGLRRAPRRLFLGIGASFLDQFARMASGSGGRSFVASARPQRGVSPVEQILKNVVWPETFPFKDEDFNRFDESLDSLFYSEPRFVTHIDDPAIRALTKYYSEVFPPSNSSGVCLLDLCSSWVSHYPAGYRQDRIVGMGMNEEELKRNPVLTEYIVQDLNVNPKLPFEDNTVDVITNVVSVDYLTKPIDVFKEMQRILKPGGLAIMSFSNRCFWTKAISIWTSTGDADHAWIVGAYFHYAGGFEPPIAVDISPNPGRSDPILTGLLPVHVWSNSRRSMKPSGTPQPPVMPQTPEFSSGCGARGSTASPRPVTPIIKTHHGTATLKTKHVRRAGCCSHSSNHKDISSVQDWFLATRRSRSGEANRRQAICSSPQASRCLHRDCEIARLNDGATDPVGGCPRCFPESEGVFQFGSYWKEAEDLHAVVLYFSEQKYEISAIVGHSKGGDDVLLYASRYRDVHTVVNLSGRFALDRGIERFLGKDFIQRIKKDGFIDVVDKTGKVAFRVTEESLMDRLNIDMHAACLSIDKECRVFTVHGSADEIIPVEDALEFAKLIPSHKLHIIEGANHCYTEHQEELATTVVDFLTSVQNGSPADDPTSGCYCLSSRVAVVPLPVASAGE</sequence>
<keyword evidence="4" id="KW-1185">Reference proteome</keyword>
<dbReference type="InterPro" id="IPR029063">
    <property type="entry name" value="SAM-dependent_MTases_sf"/>
</dbReference>
<dbReference type="EMBL" id="PYDT01000005">
    <property type="protein sequence ID" value="THU59569.1"/>
    <property type="molecule type" value="Genomic_DNA"/>
</dbReference>
<feature type="domain" description="Methyltransferase type 11" evidence="2">
    <location>
        <begin position="267"/>
        <end position="329"/>
    </location>
</feature>
<evidence type="ECO:0000313" key="4">
    <source>
        <dbReference type="Proteomes" id="UP000317650"/>
    </source>
</evidence>
<dbReference type="Gene3D" id="3.40.50.150">
    <property type="entry name" value="Vaccinia Virus protein VP39"/>
    <property type="match status" value="1"/>
</dbReference>
<name>A0A4S8JDV3_MUSBA</name>
<dbReference type="InterPro" id="IPR029058">
    <property type="entry name" value="AB_hydrolase_fold"/>
</dbReference>
<accession>A0A4S8JDV3</accession>
<protein>
    <recommendedName>
        <fullName evidence="2">Methyltransferase type 11 domain-containing protein</fullName>
    </recommendedName>
</protein>
<evidence type="ECO:0000313" key="3">
    <source>
        <dbReference type="EMBL" id="THU59569.1"/>
    </source>
</evidence>
<dbReference type="SUPFAM" id="SSF53335">
    <property type="entry name" value="S-adenosyl-L-methionine-dependent methyltransferases"/>
    <property type="match status" value="1"/>
</dbReference>
<dbReference type="PANTHER" id="PTHR43036:SF1">
    <property type="entry name" value="S-ADENOSYL-L-METHIONINE-DEPENDENT METHYLTRANSFERASES SUPERFAMILY PROTEIN"/>
    <property type="match status" value="1"/>
</dbReference>
<dbReference type="Gene3D" id="3.40.50.1820">
    <property type="entry name" value="alpha/beta hydrolase"/>
    <property type="match status" value="1"/>
</dbReference>
<comment type="caution">
    <text evidence="3">The sequence shown here is derived from an EMBL/GenBank/DDBJ whole genome shotgun (WGS) entry which is preliminary data.</text>
</comment>
<evidence type="ECO:0000256" key="1">
    <source>
        <dbReference type="SAM" id="MobiDB-lite"/>
    </source>
</evidence>
<feature type="region of interest" description="Disordered" evidence="1">
    <location>
        <begin position="399"/>
        <end position="438"/>
    </location>
</feature>
<dbReference type="Pfam" id="PF08241">
    <property type="entry name" value="Methyltransf_11"/>
    <property type="match status" value="1"/>
</dbReference>
<organism evidence="3 4">
    <name type="scientific">Musa balbisiana</name>
    <name type="common">Banana</name>
    <dbReference type="NCBI Taxonomy" id="52838"/>
    <lineage>
        <taxon>Eukaryota</taxon>
        <taxon>Viridiplantae</taxon>
        <taxon>Streptophyta</taxon>
        <taxon>Embryophyta</taxon>
        <taxon>Tracheophyta</taxon>
        <taxon>Spermatophyta</taxon>
        <taxon>Magnoliopsida</taxon>
        <taxon>Liliopsida</taxon>
        <taxon>Zingiberales</taxon>
        <taxon>Musaceae</taxon>
        <taxon>Musa</taxon>
    </lineage>
</organism>
<dbReference type="GO" id="GO:0008757">
    <property type="term" value="F:S-adenosylmethionine-dependent methyltransferase activity"/>
    <property type="evidence" value="ECO:0007669"/>
    <property type="project" value="InterPro"/>
</dbReference>
<gene>
    <name evidence="3" type="ORF">C4D60_Mb07t03480</name>
</gene>
<dbReference type="AlphaFoldDB" id="A0A4S8JDV3"/>
<dbReference type="InterPro" id="IPR013216">
    <property type="entry name" value="Methyltransf_11"/>
</dbReference>
<evidence type="ECO:0000259" key="2">
    <source>
        <dbReference type="Pfam" id="PF08241"/>
    </source>
</evidence>
<reference evidence="3 4" key="1">
    <citation type="journal article" date="2019" name="Nat. Plants">
        <title>Genome sequencing of Musa balbisiana reveals subgenome evolution and function divergence in polyploid bananas.</title>
        <authorList>
            <person name="Yao X."/>
        </authorList>
    </citation>
    <scope>NUCLEOTIDE SEQUENCE [LARGE SCALE GENOMIC DNA]</scope>
    <source>
        <strain evidence="4">cv. DH-PKW</strain>
        <tissue evidence="3">Leaves</tissue>
    </source>
</reference>
<dbReference type="PANTHER" id="PTHR43036">
    <property type="entry name" value="OSJNBB0011N17.9 PROTEIN"/>
    <property type="match status" value="1"/>
</dbReference>
<dbReference type="Proteomes" id="UP000317650">
    <property type="component" value="Chromosome 7"/>
</dbReference>